<dbReference type="EMBL" id="KN833758">
    <property type="protein sequence ID" value="KIK20876.1"/>
    <property type="molecule type" value="Genomic_DNA"/>
</dbReference>
<accession>A0A0C9YVQ6</accession>
<proteinExistence type="inferred from homology"/>
<dbReference type="GO" id="GO:0070733">
    <property type="term" value="F:AMPylase activity"/>
    <property type="evidence" value="ECO:0007669"/>
    <property type="project" value="TreeGrafter"/>
</dbReference>
<name>A0A0C9YVQ6_9AGAM</name>
<dbReference type="Pfam" id="PF02696">
    <property type="entry name" value="SelO"/>
    <property type="match status" value="1"/>
</dbReference>
<keyword evidence="11" id="KW-1185">Reference proteome</keyword>
<dbReference type="PANTHER" id="PTHR32057:SF14">
    <property type="entry name" value="PROTEIN ADENYLYLTRANSFERASE SELO, MITOCHONDRIAL"/>
    <property type="match status" value="1"/>
</dbReference>
<dbReference type="GO" id="GO:0005739">
    <property type="term" value="C:mitochondrion"/>
    <property type="evidence" value="ECO:0007669"/>
    <property type="project" value="TreeGrafter"/>
</dbReference>
<evidence type="ECO:0000256" key="3">
    <source>
        <dbReference type="ARBA" id="ARBA00022679"/>
    </source>
</evidence>
<dbReference type="PANTHER" id="PTHR32057">
    <property type="entry name" value="PROTEIN ADENYLYLTRANSFERASE SELO, MITOCHONDRIAL"/>
    <property type="match status" value="1"/>
</dbReference>
<dbReference type="GO" id="GO:0005524">
    <property type="term" value="F:ATP binding"/>
    <property type="evidence" value="ECO:0007669"/>
    <property type="project" value="UniProtKB-KW"/>
</dbReference>
<gene>
    <name evidence="10" type="ORF">PISMIDRAFT_12643</name>
</gene>
<keyword evidence="3" id="KW-0808">Transferase</keyword>
<dbReference type="HOGENOM" id="CLU_1835935_0_0_1"/>
<evidence type="ECO:0000256" key="7">
    <source>
        <dbReference type="ARBA" id="ARBA00022840"/>
    </source>
</evidence>
<reference evidence="10 11" key="1">
    <citation type="submission" date="2014-04" db="EMBL/GenBank/DDBJ databases">
        <authorList>
            <consortium name="DOE Joint Genome Institute"/>
            <person name="Kuo A."/>
            <person name="Kohler A."/>
            <person name="Costa M.D."/>
            <person name="Nagy L.G."/>
            <person name="Floudas D."/>
            <person name="Copeland A."/>
            <person name="Barry K.W."/>
            <person name="Cichocki N."/>
            <person name="Veneault-Fourrey C."/>
            <person name="LaButti K."/>
            <person name="Lindquist E.A."/>
            <person name="Lipzen A."/>
            <person name="Lundell T."/>
            <person name="Morin E."/>
            <person name="Murat C."/>
            <person name="Sun H."/>
            <person name="Tunlid A."/>
            <person name="Henrissat B."/>
            <person name="Grigoriev I.V."/>
            <person name="Hibbett D.S."/>
            <person name="Martin F."/>
            <person name="Nordberg H.P."/>
            <person name="Cantor M.N."/>
            <person name="Hua S.X."/>
        </authorList>
    </citation>
    <scope>NUCLEOTIDE SEQUENCE [LARGE SCALE GENOMIC DNA]</scope>
    <source>
        <strain evidence="10 11">441</strain>
    </source>
</reference>
<evidence type="ECO:0000313" key="10">
    <source>
        <dbReference type="EMBL" id="KIK20876.1"/>
    </source>
</evidence>
<protein>
    <recommendedName>
        <fullName evidence="9">Selenoprotein O</fullName>
    </recommendedName>
</protein>
<evidence type="ECO:0000256" key="4">
    <source>
        <dbReference type="ARBA" id="ARBA00022695"/>
    </source>
</evidence>
<evidence type="ECO:0000256" key="6">
    <source>
        <dbReference type="ARBA" id="ARBA00022741"/>
    </source>
</evidence>
<keyword evidence="8" id="KW-0460">Magnesium</keyword>
<keyword evidence="7" id="KW-0067">ATP-binding</keyword>
<evidence type="ECO:0000256" key="1">
    <source>
        <dbReference type="ARBA" id="ARBA00001946"/>
    </source>
</evidence>
<evidence type="ECO:0000256" key="8">
    <source>
        <dbReference type="ARBA" id="ARBA00022842"/>
    </source>
</evidence>
<keyword evidence="5" id="KW-0479">Metal-binding</keyword>
<evidence type="ECO:0000256" key="2">
    <source>
        <dbReference type="ARBA" id="ARBA00009747"/>
    </source>
</evidence>
<evidence type="ECO:0000256" key="9">
    <source>
        <dbReference type="ARBA" id="ARBA00031547"/>
    </source>
</evidence>
<evidence type="ECO:0000256" key="5">
    <source>
        <dbReference type="ARBA" id="ARBA00022723"/>
    </source>
</evidence>
<dbReference type="AlphaFoldDB" id="A0A0C9YVQ6"/>
<organism evidence="10 11">
    <name type="scientific">Pisolithus microcarpus 441</name>
    <dbReference type="NCBI Taxonomy" id="765257"/>
    <lineage>
        <taxon>Eukaryota</taxon>
        <taxon>Fungi</taxon>
        <taxon>Dikarya</taxon>
        <taxon>Basidiomycota</taxon>
        <taxon>Agaricomycotina</taxon>
        <taxon>Agaricomycetes</taxon>
        <taxon>Agaricomycetidae</taxon>
        <taxon>Boletales</taxon>
        <taxon>Sclerodermatineae</taxon>
        <taxon>Pisolithaceae</taxon>
        <taxon>Pisolithus</taxon>
    </lineage>
</organism>
<comment type="similarity">
    <text evidence="2">Belongs to the SELO family.</text>
</comment>
<comment type="cofactor">
    <cofactor evidence="1">
        <name>Mg(2+)</name>
        <dbReference type="ChEBI" id="CHEBI:18420"/>
    </cofactor>
</comment>
<keyword evidence="6" id="KW-0547">Nucleotide-binding</keyword>
<dbReference type="GO" id="GO:0046872">
    <property type="term" value="F:metal ion binding"/>
    <property type="evidence" value="ECO:0007669"/>
    <property type="project" value="UniProtKB-KW"/>
</dbReference>
<dbReference type="Proteomes" id="UP000054018">
    <property type="component" value="Unassembled WGS sequence"/>
</dbReference>
<reference evidence="11" key="2">
    <citation type="submission" date="2015-01" db="EMBL/GenBank/DDBJ databases">
        <title>Evolutionary Origins and Diversification of the Mycorrhizal Mutualists.</title>
        <authorList>
            <consortium name="DOE Joint Genome Institute"/>
            <consortium name="Mycorrhizal Genomics Consortium"/>
            <person name="Kohler A."/>
            <person name="Kuo A."/>
            <person name="Nagy L.G."/>
            <person name="Floudas D."/>
            <person name="Copeland A."/>
            <person name="Barry K.W."/>
            <person name="Cichocki N."/>
            <person name="Veneault-Fourrey C."/>
            <person name="LaButti K."/>
            <person name="Lindquist E.A."/>
            <person name="Lipzen A."/>
            <person name="Lundell T."/>
            <person name="Morin E."/>
            <person name="Murat C."/>
            <person name="Riley R."/>
            <person name="Ohm R."/>
            <person name="Sun H."/>
            <person name="Tunlid A."/>
            <person name="Henrissat B."/>
            <person name="Grigoriev I.V."/>
            <person name="Hibbett D.S."/>
            <person name="Martin F."/>
        </authorList>
    </citation>
    <scope>NUCLEOTIDE SEQUENCE [LARGE SCALE GENOMIC DNA]</scope>
    <source>
        <strain evidence="11">441</strain>
    </source>
</reference>
<dbReference type="InterPro" id="IPR003846">
    <property type="entry name" value="SelO"/>
</dbReference>
<keyword evidence="4" id="KW-0548">Nucleotidyltransferase</keyword>
<dbReference type="STRING" id="765257.A0A0C9YVQ6"/>
<sequence>MYAHRETNIPLSIQVWEQGARANNGARAGQFGDRRAVSIPSADVFQSSHLNRPNPDTTYEFQLKRAGCTPFSWSADGVAVRHSSIREYLCSEAMHVLGIPTTRSPEMPVTRERLEKACVMARVAETFILICNSGALSPSRTVSFLGIEQRYIA</sequence>
<evidence type="ECO:0000313" key="11">
    <source>
        <dbReference type="Proteomes" id="UP000054018"/>
    </source>
</evidence>
<dbReference type="OrthoDB" id="10254721at2759"/>